<dbReference type="EMBL" id="MVBM01000004">
    <property type="protein sequence ID" value="OOK73529.1"/>
    <property type="molecule type" value="Genomic_DNA"/>
</dbReference>
<gene>
    <name evidence="2" type="ORF">BZL30_4674</name>
</gene>
<feature type="compositionally biased region" description="Polar residues" evidence="1">
    <location>
        <begin position="28"/>
        <end position="38"/>
    </location>
</feature>
<evidence type="ECO:0000256" key="1">
    <source>
        <dbReference type="SAM" id="MobiDB-lite"/>
    </source>
</evidence>
<protein>
    <submittedName>
        <fullName evidence="2">Uncharacterized protein</fullName>
    </submittedName>
</protein>
<organism evidence="2 3">
    <name type="scientific">Mycobacterium kansasii</name>
    <dbReference type="NCBI Taxonomy" id="1768"/>
    <lineage>
        <taxon>Bacteria</taxon>
        <taxon>Bacillati</taxon>
        <taxon>Actinomycetota</taxon>
        <taxon>Actinomycetes</taxon>
        <taxon>Mycobacteriales</taxon>
        <taxon>Mycobacteriaceae</taxon>
        <taxon>Mycobacterium</taxon>
    </lineage>
</organism>
<proteinExistence type="predicted"/>
<dbReference type="Proteomes" id="UP000189229">
    <property type="component" value="Unassembled WGS sequence"/>
</dbReference>
<sequence length="38" mass="4215">MYRPGPTRTCGRESQNVSLIEGAESFSRRQTSGLAHHP</sequence>
<evidence type="ECO:0000313" key="3">
    <source>
        <dbReference type="Proteomes" id="UP000189229"/>
    </source>
</evidence>
<evidence type="ECO:0000313" key="2">
    <source>
        <dbReference type="EMBL" id="OOK73529.1"/>
    </source>
</evidence>
<comment type="caution">
    <text evidence="2">The sequence shown here is derived from an EMBL/GenBank/DDBJ whole genome shotgun (WGS) entry which is preliminary data.</text>
</comment>
<feature type="region of interest" description="Disordered" evidence="1">
    <location>
        <begin position="1"/>
        <end position="38"/>
    </location>
</feature>
<name>A0A1V3X2W5_MYCKA</name>
<dbReference type="AlphaFoldDB" id="A0A1V3X2W5"/>
<reference evidence="2 3" key="1">
    <citation type="submission" date="2017-02" db="EMBL/GenBank/DDBJ databases">
        <title>Complete genome sequences of Mycobacterium kansasii strains isolated from rhesus macaques.</title>
        <authorList>
            <person name="Panda A."/>
            <person name="Nagaraj S."/>
            <person name="Zhao X."/>
            <person name="Tettelin H."/>
            <person name="Detolla L.J."/>
        </authorList>
    </citation>
    <scope>NUCLEOTIDE SEQUENCE [LARGE SCALE GENOMIC DNA]</scope>
    <source>
        <strain evidence="2 3">11-3813</strain>
    </source>
</reference>
<accession>A0A1V3X2W5</accession>